<proteinExistence type="predicted"/>
<organism evidence="2 3">
    <name type="scientific">Mycena metata</name>
    <dbReference type="NCBI Taxonomy" id="1033252"/>
    <lineage>
        <taxon>Eukaryota</taxon>
        <taxon>Fungi</taxon>
        <taxon>Dikarya</taxon>
        <taxon>Basidiomycota</taxon>
        <taxon>Agaricomycotina</taxon>
        <taxon>Agaricomycetes</taxon>
        <taxon>Agaricomycetidae</taxon>
        <taxon>Agaricales</taxon>
        <taxon>Marasmiineae</taxon>
        <taxon>Mycenaceae</taxon>
        <taxon>Mycena</taxon>
    </lineage>
</organism>
<feature type="transmembrane region" description="Helical" evidence="1">
    <location>
        <begin position="59"/>
        <end position="78"/>
    </location>
</feature>
<keyword evidence="1" id="KW-0812">Transmembrane</keyword>
<gene>
    <name evidence="2" type="ORF">B0H16DRAFT_1448520</name>
</gene>
<keyword evidence="1" id="KW-1133">Transmembrane helix</keyword>
<evidence type="ECO:0000313" key="3">
    <source>
        <dbReference type="Proteomes" id="UP001215598"/>
    </source>
</evidence>
<keyword evidence="3" id="KW-1185">Reference proteome</keyword>
<protein>
    <submittedName>
        <fullName evidence="2">Uncharacterized protein</fullName>
    </submittedName>
</protein>
<dbReference type="AlphaFoldDB" id="A0AAD7K7Z0"/>
<accession>A0AAD7K7Z0</accession>
<feature type="transmembrane region" description="Helical" evidence="1">
    <location>
        <begin position="84"/>
        <end position="104"/>
    </location>
</feature>
<comment type="caution">
    <text evidence="2">The sequence shown here is derived from an EMBL/GenBank/DDBJ whole genome shotgun (WGS) entry which is preliminary data.</text>
</comment>
<evidence type="ECO:0000256" key="1">
    <source>
        <dbReference type="SAM" id="Phobius"/>
    </source>
</evidence>
<evidence type="ECO:0000313" key="2">
    <source>
        <dbReference type="EMBL" id="KAJ7778972.1"/>
    </source>
</evidence>
<sequence length="122" mass="11490">MDASRAVGGHAIWGAQAAAALPAPVKYSVPAAVGAAVLAVPLTAPILGGIYGISAAGPVAGGAVVAGSSWAVVQSIVMGAALPAIGVVSAGAIGGPVGAALFAASGKSQVAMSHYELLHRPT</sequence>
<dbReference type="Proteomes" id="UP001215598">
    <property type="component" value="Unassembled WGS sequence"/>
</dbReference>
<feature type="transmembrane region" description="Helical" evidence="1">
    <location>
        <begin position="32"/>
        <end position="52"/>
    </location>
</feature>
<dbReference type="EMBL" id="JARKIB010000006">
    <property type="protein sequence ID" value="KAJ7778972.1"/>
    <property type="molecule type" value="Genomic_DNA"/>
</dbReference>
<name>A0AAD7K7Z0_9AGAR</name>
<reference evidence="2" key="1">
    <citation type="submission" date="2023-03" db="EMBL/GenBank/DDBJ databases">
        <title>Massive genome expansion in bonnet fungi (Mycena s.s.) driven by repeated elements and novel gene families across ecological guilds.</title>
        <authorList>
            <consortium name="Lawrence Berkeley National Laboratory"/>
            <person name="Harder C.B."/>
            <person name="Miyauchi S."/>
            <person name="Viragh M."/>
            <person name="Kuo A."/>
            <person name="Thoen E."/>
            <person name="Andreopoulos B."/>
            <person name="Lu D."/>
            <person name="Skrede I."/>
            <person name="Drula E."/>
            <person name="Henrissat B."/>
            <person name="Morin E."/>
            <person name="Kohler A."/>
            <person name="Barry K."/>
            <person name="LaButti K."/>
            <person name="Morin E."/>
            <person name="Salamov A."/>
            <person name="Lipzen A."/>
            <person name="Mereny Z."/>
            <person name="Hegedus B."/>
            <person name="Baldrian P."/>
            <person name="Stursova M."/>
            <person name="Weitz H."/>
            <person name="Taylor A."/>
            <person name="Grigoriev I.V."/>
            <person name="Nagy L.G."/>
            <person name="Martin F."/>
            <person name="Kauserud H."/>
        </authorList>
    </citation>
    <scope>NUCLEOTIDE SEQUENCE</scope>
    <source>
        <strain evidence="2">CBHHK182m</strain>
    </source>
</reference>
<keyword evidence="1" id="KW-0472">Membrane</keyword>